<reference evidence="8" key="1">
    <citation type="submission" date="2023-11" db="EMBL/GenBank/DDBJ databases">
        <title>Genome assemblies of two species of porcelain crab, Petrolisthes cinctipes and Petrolisthes manimaculis (Anomura: Porcellanidae).</title>
        <authorList>
            <person name="Angst P."/>
        </authorList>
    </citation>
    <scope>NUCLEOTIDE SEQUENCE</scope>
    <source>
        <strain evidence="8">PB745_02</strain>
        <tissue evidence="8">Gill</tissue>
    </source>
</reference>
<evidence type="ECO:0000256" key="1">
    <source>
        <dbReference type="ARBA" id="ARBA00012513"/>
    </source>
</evidence>
<comment type="catalytic activity">
    <reaction evidence="6">
        <text>L-seryl-[protein] + ATP = O-phospho-L-seryl-[protein] + ADP + H(+)</text>
        <dbReference type="Rhea" id="RHEA:17989"/>
        <dbReference type="Rhea" id="RHEA-COMP:9863"/>
        <dbReference type="Rhea" id="RHEA-COMP:11604"/>
        <dbReference type="ChEBI" id="CHEBI:15378"/>
        <dbReference type="ChEBI" id="CHEBI:29999"/>
        <dbReference type="ChEBI" id="CHEBI:30616"/>
        <dbReference type="ChEBI" id="CHEBI:83421"/>
        <dbReference type="ChEBI" id="CHEBI:456216"/>
        <dbReference type="EC" id="2.7.11.1"/>
    </reaction>
</comment>
<organism evidence="8 9">
    <name type="scientific">Petrolisthes manimaculis</name>
    <dbReference type="NCBI Taxonomy" id="1843537"/>
    <lineage>
        <taxon>Eukaryota</taxon>
        <taxon>Metazoa</taxon>
        <taxon>Ecdysozoa</taxon>
        <taxon>Arthropoda</taxon>
        <taxon>Crustacea</taxon>
        <taxon>Multicrustacea</taxon>
        <taxon>Malacostraca</taxon>
        <taxon>Eumalacostraca</taxon>
        <taxon>Eucarida</taxon>
        <taxon>Decapoda</taxon>
        <taxon>Pleocyemata</taxon>
        <taxon>Anomura</taxon>
        <taxon>Galatheoidea</taxon>
        <taxon>Porcellanidae</taxon>
        <taxon>Petrolisthes</taxon>
    </lineage>
</organism>
<evidence type="ECO:0000256" key="6">
    <source>
        <dbReference type="ARBA" id="ARBA00048679"/>
    </source>
</evidence>
<accession>A0AAE1PP30</accession>
<dbReference type="CDD" id="cd14336">
    <property type="entry name" value="UBA_AID_AMPKalpha"/>
    <property type="match status" value="1"/>
</dbReference>
<dbReference type="Proteomes" id="UP001292094">
    <property type="component" value="Unassembled WGS sequence"/>
</dbReference>
<evidence type="ECO:0000256" key="4">
    <source>
        <dbReference type="ARBA" id="ARBA00022777"/>
    </source>
</evidence>
<keyword evidence="4" id="KW-0418">Kinase</keyword>
<dbReference type="EMBL" id="JAWZYT010001519">
    <property type="protein sequence ID" value="KAK4311396.1"/>
    <property type="molecule type" value="Genomic_DNA"/>
</dbReference>
<dbReference type="Gene3D" id="1.10.8.10">
    <property type="entry name" value="DNA helicase RuvA subunit, C-terminal domain"/>
    <property type="match status" value="1"/>
</dbReference>
<gene>
    <name evidence="8" type="ORF">Pmani_017098</name>
</gene>
<name>A0AAE1PP30_9EUCA</name>
<evidence type="ECO:0000256" key="3">
    <source>
        <dbReference type="ARBA" id="ARBA00022679"/>
    </source>
</evidence>
<dbReference type="GO" id="GO:0004674">
    <property type="term" value="F:protein serine/threonine kinase activity"/>
    <property type="evidence" value="ECO:0007669"/>
    <property type="project" value="UniProtKB-KW"/>
</dbReference>
<dbReference type="AlphaFoldDB" id="A0AAE1PP30"/>
<dbReference type="Gene3D" id="1.10.510.10">
    <property type="entry name" value="Transferase(Phosphotransferase) domain 1"/>
    <property type="match status" value="1"/>
</dbReference>
<evidence type="ECO:0000256" key="5">
    <source>
        <dbReference type="ARBA" id="ARBA00047899"/>
    </source>
</evidence>
<dbReference type="EC" id="2.7.11.1" evidence="1"/>
<comment type="caution">
    <text evidence="8">The sequence shown here is derived from an EMBL/GenBank/DDBJ whole genome shotgun (WGS) entry which is preliminary data.</text>
</comment>
<keyword evidence="9" id="KW-1185">Reference proteome</keyword>
<feature type="domain" description="PRKAA1/2 autoinhibitory" evidence="7">
    <location>
        <begin position="106"/>
        <end position="151"/>
    </location>
</feature>
<dbReference type="InterPro" id="IPR011009">
    <property type="entry name" value="Kinase-like_dom_sf"/>
</dbReference>
<evidence type="ECO:0000259" key="7">
    <source>
        <dbReference type="Pfam" id="PF21147"/>
    </source>
</evidence>
<comment type="catalytic activity">
    <reaction evidence="5">
        <text>L-threonyl-[protein] + ATP = O-phospho-L-threonyl-[protein] + ADP + H(+)</text>
        <dbReference type="Rhea" id="RHEA:46608"/>
        <dbReference type="Rhea" id="RHEA-COMP:11060"/>
        <dbReference type="Rhea" id="RHEA-COMP:11605"/>
        <dbReference type="ChEBI" id="CHEBI:15378"/>
        <dbReference type="ChEBI" id="CHEBI:30013"/>
        <dbReference type="ChEBI" id="CHEBI:30616"/>
        <dbReference type="ChEBI" id="CHEBI:61977"/>
        <dbReference type="ChEBI" id="CHEBI:456216"/>
        <dbReference type="EC" id="2.7.11.1"/>
    </reaction>
</comment>
<evidence type="ECO:0000313" key="9">
    <source>
        <dbReference type="Proteomes" id="UP001292094"/>
    </source>
</evidence>
<keyword evidence="2" id="KW-0723">Serine/threonine-protein kinase</keyword>
<proteinExistence type="predicted"/>
<dbReference type="InterPro" id="IPR049020">
    <property type="entry name" value="PRKAA1/2_AID"/>
</dbReference>
<dbReference type="Pfam" id="PF21147">
    <property type="entry name" value="AMPK_alpha_AID"/>
    <property type="match status" value="1"/>
</dbReference>
<protein>
    <recommendedName>
        <fullName evidence="1">non-specific serine/threonine protein kinase</fullName>
        <ecNumber evidence="1">2.7.11.1</ecNumber>
    </recommendedName>
</protein>
<evidence type="ECO:0000313" key="8">
    <source>
        <dbReference type="EMBL" id="KAK4311396.1"/>
    </source>
</evidence>
<sequence length="202" mass="23236">MGSSCVPVVALQTTLHQRLSQASCMLDLRWMSGHVVSCGIIRKIKSGVFQIPDYLNQSVVRLLLYMLMVDPMKRATIEDIKKHEWFQKDLPAYLFPPPYDHDNSVIDQETIAEVCEKFQVESSEVQSAILSEDQHNQLKIAYNLIVDNKRLHATAMYSTMKDSEHIIFTKHQYIFTTHQHIFTMQHLNSLLVNTSSLLNIST</sequence>
<dbReference type="SUPFAM" id="SSF56112">
    <property type="entry name" value="Protein kinase-like (PK-like)"/>
    <property type="match status" value="1"/>
</dbReference>
<evidence type="ECO:0000256" key="2">
    <source>
        <dbReference type="ARBA" id="ARBA00022527"/>
    </source>
</evidence>
<keyword evidence="3" id="KW-0808">Transferase</keyword>